<dbReference type="Pfam" id="PF01648">
    <property type="entry name" value="ACPS"/>
    <property type="match status" value="1"/>
</dbReference>
<dbReference type="InterPro" id="IPR037143">
    <property type="entry name" value="4-PPantetheinyl_Trfase_dom_sf"/>
</dbReference>
<dbReference type="InterPro" id="IPR050559">
    <property type="entry name" value="P-Pant_transferase_sf"/>
</dbReference>
<gene>
    <name evidence="4" type="ORF">SAMN04487997_1566</name>
</gene>
<dbReference type="RefSeq" id="WP_091335383.1">
    <property type="nucleotide sequence ID" value="NZ_FNYC01000002.1"/>
</dbReference>
<dbReference type="Gene3D" id="3.90.470.20">
    <property type="entry name" value="4'-phosphopantetheinyl transferase domain"/>
    <property type="match status" value="1"/>
</dbReference>
<dbReference type="Proteomes" id="UP000199420">
    <property type="component" value="Unassembled WGS sequence"/>
</dbReference>
<evidence type="ECO:0000313" key="4">
    <source>
        <dbReference type="EMBL" id="SEI71689.1"/>
    </source>
</evidence>
<sequence>MPIPLTDVPAIAARLDDAALHVWRLRYDPRQGRAPLRALLGAYLGLPADAVELVAGSHGRPQLAGAQQGDTLDFNWTHSGDCALVALGRHARPGIDVERRRARPRGLEIARRYFAPGEADWLARQPPDRQDEAFLVLWTAKEAVLKALGRGLAFGLHRLEIDTSGAAPRLLRLEQEDPAAWQLQPLEVDREHVAALAWRGTPRCIWQWVLAGDD</sequence>
<dbReference type="AlphaFoldDB" id="A0A1H6SUR2"/>
<evidence type="ECO:0000313" key="5">
    <source>
        <dbReference type="Proteomes" id="UP000199420"/>
    </source>
</evidence>
<dbReference type="GO" id="GO:0000287">
    <property type="term" value="F:magnesium ion binding"/>
    <property type="evidence" value="ECO:0007669"/>
    <property type="project" value="InterPro"/>
</dbReference>
<accession>A0A1H6SUR2</accession>
<evidence type="ECO:0000256" key="1">
    <source>
        <dbReference type="ARBA" id="ARBA00010990"/>
    </source>
</evidence>
<feature type="domain" description="4'-phosphopantetheinyl transferase" evidence="3">
    <location>
        <begin position="94"/>
        <end position="197"/>
    </location>
</feature>
<dbReference type="SUPFAM" id="SSF56214">
    <property type="entry name" value="4'-phosphopantetheinyl transferase"/>
    <property type="match status" value="2"/>
</dbReference>
<dbReference type="STRING" id="529704.SAMN02927913_1481"/>
<dbReference type="EMBL" id="FNYC01000002">
    <property type="protein sequence ID" value="SEI71689.1"/>
    <property type="molecule type" value="Genomic_DNA"/>
</dbReference>
<dbReference type="PANTHER" id="PTHR12215:SF10">
    <property type="entry name" value="L-AMINOADIPATE-SEMIALDEHYDE DEHYDROGENASE-PHOSPHOPANTETHEINYL TRANSFERASE"/>
    <property type="match status" value="1"/>
</dbReference>
<keyword evidence="5" id="KW-1185">Reference proteome</keyword>
<proteinExistence type="inferred from homology"/>
<dbReference type="GO" id="GO:0019878">
    <property type="term" value="P:lysine biosynthetic process via aminoadipic acid"/>
    <property type="evidence" value="ECO:0007669"/>
    <property type="project" value="TreeGrafter"/>
</dbReference>
<dbReference type="InterPro" id="IPR008278">
    <property type="entry name" value="4-PPantetheinyl_Trfase_dom"/>
</dbReference>
<dbReference type="PANTHER" id="PTHR12215">
    <property type="entry name" value="PHOSPHOPANTETHEINE TRANSFERASE"/>
    <property type="match status" value="1"/>
</dbReference>
<reference evidence="4 5" key="1">
    <citation type="submission" date="2016-10" db="EMBL/GenBank/DDBJ databases">
        <authorList>
            <person name="de Groot N.N."/>
        </authorList>
    </citation>
    <scope>NUCLEOTIDE SEQUENCE [LARGE SCALE GENOMIC DNA]</scope>
    <source>
        <strain evidence="4 5">DSM 26515</strain>
    </source>
</reference>
<protein>
    <submittedName>
        <fullName evidence="4">4'-phosphopantetheinyl transferase</fullName>
    </submittedName>
</protein>
<dbReference type="GO" id="GO:0005829">
    <property type="term" value="C:cytosol"/>
    <property type="evidence" value="ECO:0007669"/>
    <property type="project" value="TreeGrafter"/>
</dbReference>
<evidence type="ECO:0000256" key="2">
    <source>
        <dbReference type="ARBA" id="ARBA00022679"/>
    </source>
</evidence>
<evidence type="ECO:0000259" key="3">
    <source>
        <dbReference type="Pfam" id="PF01648"/>
    </source>
</evidence>
<organism evidence="4 5">
    <name type="scientific">Frateuria terrea</name>
    <dbReference type="NCBI Taxonomy" id="529704"/>
    <lineage>
        <taxon>Bacteria</taxon>
        <taxon>Pseudomonadati</taxon>
        <taxon>Pseudomonadota</taxon>
        <taxon>Gammaproteobacteria</taxon>
        <taxon>Lysobacterales</taxon>
        <taxon>Rhodanobacteraceae</taxon>
        <taxon>Frateuria</taxon>
    </lineage>
</organism>
<keyword evidence="2 4" id="KW-0808">Transferase</keyword>
<name>A0A1H6SUR2_9GAMM</name>
<dbReference type="OrthoDB" id="9808281at2"/>
<dbReference type="GO" id="GO:0008897">
    <property type="term" value="F:holo-[acyl-carrier-protein] synthase activity"/>
    <property type="evidence" value="ECO:0007669"/>
    <property type="project" value="InterPro"/>
</dbReference>
<comment type="similarity">
    <text evidence="1">Belongs to the P-Pant transferase superfamily. Gsp/Sfp/HetI/AcpT family.</text>
</comment>